<sequence length="367" mass="40242">KKTNNKTKKDVTTTPVAKPVVSSTSSSSQSEESEDEKPKMSKKSSTGKKVTSNDANNKSTTVNNDNKPSSTKQQQVSGRNENVAGTQSTDAKKKQSKPVETPAVNKQQTATATGKNNPSNKVNTTTSNKKPTVVANSEAKQTSFNDDDVSVDQEDEGQWVTQGGKQVNSRNKTKGKNEITTTNHQEVSPKASSSSKRKATSEKRTVQPLSSSTNKTEFDAETTTPSQSATSNVSFQPQPQEPIEICQLLPTGENRYTSSDNWWKQALNKQQNFSINDIGDWPEREQDEQYIVNVTRIVPVKNNKTALTEKDINVDGNDHIQNYKNGQEDEKLNFDDQKNSSSGVTGQSTTATSSQSKKKSTNVRRIS</sequence>
<reference evidence="3" key="1">
    <citation type="submission" date="2021-02" db="EMBL/GenBank/DDBJ databases">
        <authorList>
            <person name="Nowell W R."/>
        </authorList>
    </citation>
    <scope>NUCLEOTIDE SEQUENCE</scope>
</reference>
<accession>A0A816FK42</accession>
<proteinExistence type="predicted"/>
<feature type="compositionally biased region" description="Basic and acidic residues" evidence="1">
    <location>
        <begin position="327"/>
        <end position="338"/>
    </location>
</feature>
<dbReference type="Proteomes" id="UP000663877">
    <property type="component" value="Unassembled WGS sequence"/>
</dbReference>
<comment type="caution">
    <text evidence="3">The sequence shown here is derived from an EMBL/GenBank/DDBJ whole genome shotgun (WGS) entry which is preliminary data.</text>
</comment>
<feature type="compositionally biased region" description="Polar residues" evidence="1">
    <location>
        <begin position="159"/>
        <end position="170"/>
    </location>
</feature>
<evidence type="ECO:0000313" key="3">
    <source>
        <dbReference type="EMBL" id="CAF1662558.1"/>
    </source>
</evidence>
<dbReference type="OrthoDB" id="10062835at2759"/>
<dbReference type="EMBL" id="CAJNOM010005274">
    <property type="protein sequence ID" value="CAF1662558.1"/>
    <property type="molecule type" value="Genomic_DNA"/>
</dbReference>
<feature type="region of interest" description="Disordered" evidence="1">
    <location>
        <begin position="1"/>
        <end position="242"/>
    </location>
</feature>
<evidence type="ECO:0000256" key="1">
    <source>
        <dbReference type="SAM" id="MobiDB-lite"/>
    </source>
</evidence>
<feature type="compositionally biased region" description="Polar residues" evidence="1">
    <location>
        <begin position="207"/>
        <end position="235"/>
    </location>
</feature>
<feature type="compositionally biased region" description="Acidic residues" evidence="1">
    <location>
        <begin position="145"/>
        <end position="157"/>
    </location>
</feature>
<feature type="compositionally biased region" description="Low complexity" evidence="1">
    <location>
        <begin position="339"/>
        <end position="355"/>
    </location>
</feature>
<feature type="non-terminal residue" evidence="3">
    <location>
        <position position="1"/>
    </location>
</feature>
<protein>
    <submittedName>
        <fullName evidence="3">Uncharacterized protein</fullName>
    </submittedName>
</protein>
<organism evidence="3 4">
    <name type="scientific">Adineta steineri</name>
    <dbReference type="NCBI Taxonomy" id="433720"/>
    <lineage>
        <taxon>Eukaryota</taxon>
        <taxon>Metazoa</taxon>
        <taxon>Spiralia</taxon>
        <taxon>Gnathifera</taxon>
        <taxon>Rotifera</taxon>
        <taxon>Eurotatoria</taxon>
        <taxon>Bdelloidea</taxon>
        <taxon>Adinetida</taxon>
        <taxon>Adinetidae</taxon>
        <taxon>Adineta</taxon>
    </lineage>
</organism>
<evidence type="ECO:0000313" key="4">
    <source>
        <dbReference type="Proteomes" id="UP000663832"/>
    </source>
</evidence>
<dbReference type="AlphaFoldDB" id="A0A816FK42"/>
<feature type="compositionally biased region" description="Low complexity" evidence="1">
    <location>
        <begin position="12"/>
        <end position="30"/>
    </location>
</feature>
<gene>
    <name evidence="2" type="ORF">BJG266_LOCUS46512</name>
    <name evidence="3" type="ORF">QVE165_LOCUS63545</name>
</gene>
<dbReference type="EMBL" id="CAJNOI010004874">
    <property type="protein sequence ID" value="CAF1554870.1"/>
    <property type="molecule type" value="Genomic_DNA"/>
</dbReference>
<keyword evidence="4" id="KW-1185">Reference proteome</keyword>
<name>A0A816FK42_9BILA</name>
<feature type="region of interest" description="Disordered" evidence="1">
    <location>
        <begin position="327"/>
        <end position="367"/>
    </location>
</feature>
<feature type="compositionally biased region" description="Basic residues" evidence="1">
    <location>
        <begin position="356"/>
        <end position="367"/>
    </location>
</feature>
<feature type="compositionally biased region" description="Polar residues" evidence="1">
    <location>
        <begin position="53"/>
        <end position="89"/>
    </location>
</feature>
<dbReference type="Proteomes" id="UP000663832">
    <property type="component" value="Unassembled WGS sequence"/>
</dbReference>
<evidence type="ECO:0000313" key="2">
    <source>
        <dbReference type="EMBL" id="CAF1554870.1"/>
    </source>
</evidence>
<feature type="compositionally biased region" description="Polar residues" evidence="1">
    <location>
        <begin position="104"/>
        <end position="144"/>
    </location>
</feature>